<dbReference type="PaxDb" id="411460-RUMTOR_02790"/>
<organism evidence="1 2">
    <name type="scientific">[Ruminococcus] torques ATCC 27756</name>
    <dbReference type="NCBI Taxonomy" id="411460"/>
    <lineage>
        <taxon>Bacteria</taxon>
        <taxon>Bacillati</taxon>
        <taxon>Bacillota</taxon>
        <taxon>Clostridia</taxon>
        <taxon>Lachnospirales</taxon>
        <taxon>Lachnospiraceae</taxon>
        <taxon>Mediterraneibacter</taxon>
    </lineage>
</organism>
<dbReference type="HOGENOM" id="CLU_3296047_0_0_9"/>
<reference evidence="1 2" key="1">
    <citation type="submission" date="2007-03" db="EMBL/GenBank/DDBJ databases">
        <authorList>
            <person name="Fulton L."/>
            <person name="Clifton S."/>
            <person name="Fulton B."/>
            <person name="Xu J."/>
            <person name="Minx P."/>
            <person name="Pepin K.H."/>
            <person name="Johnson M."/>
            <person name="Thiruvilangam P."/>
            <person name="Bhonagiri V."/>
            <person name="Nash W.E."/>
            <person name="Mardis E.R."/>
            <person name="Wilson R.K."/>
        </authorList>
    </citation>
    <scope>NUCLEOTIDE SEQUENCE [LARGE SCALE GENOMIC DNA]</scope>
    <source>
        <strain evidence="1 2">ATCC 27756</strain>
    </source>
</reference>
<dbReference type="Proteomes" id="UP000003577">
    <property type="component" value="Unassembled WGS sequence"/>
</dbReference>
<proteinExistence type="predicted"/>
<comment type="caution">
    <text evidence="1">The sequence shown here is derived from an EMBL/GenBank/DDBJ whole genome shotgun (WGS) entry which is preliminary data.</text>
</comment>
<evidence type="ECO:0000313" key="1">
    <source>
        <dbReference type="EMBL" id="EDK23047.1"/>
    </source>
</evidence>
<reference evidence="1 2" key="2">
    <citation type="submission" date="2007-04" db="EMBL/GenBank/DDBJ databases">
        <title>Draft genome sequence of Ruminococcus torques (ATCC 27756).</title>
        <authorList>
            <person name="Sudarsanam P."/>
            <person name="Ley R."/>
            <person name="Guruge J."/>
            <person name="Turnbaugh P.J."/>
            <person name="Mahowald M."/>
            <person name="Liep D."/>
            <person name="Gordon J."/>
        </authorList>
    </citation>
    <scope>NUCLEOTIDE SEQUENCE [LARGE SCALE GENOMIC DNA]</scope>
    <source>
        <strain evidence="1 2">ATCC 27756</strain>
    </source>
</reference>
<dbReference type="EMBL" id="AAVP02000026">
    <property type="protein sequence ID" value="EDK23047.1"/>
    <property type="molecule type" value="Genomic_DNA"/>
</dbReference>
<protein>
    <submittedName>
        <fullName evidence="1">Uncharacterized protein</fullName>
    </submittedName>
</protein>
<gene>
    <name evidence="1" type="ORF">RUMTOR_02790</name>
</gene>
<name>A5KR98_9FIRM</name>
<accession>A5KR98</accession>
<evidence type="ECO:0000313" key="2">
    <source>
        <dbReference type="Proteomes" id="UP000003577"/>
    </source>
</evidence>
<sequence>MIYINTFIENYYIIKYLVVNANILYNLPVEKEEKEKDEMD</sequence>
<dbReference type="AlphaFoldDB" id="A5KR98"/>